<keyword evidence="4" id="KW-1185">Reference proteome</keyword>
<dbReference type="STRING" id="10195.A0A3M7QHZ8"/>
<proteinExistence type="predicted"/>
<protein>
    <submittedName>
        <fullName evidence="3">YTH domain</fullName>
    </submittedName>
</protein>
<reference evidence="3 4" key="1">
    <citation type="journal article" date="2018" name="Sci. Rep.">
        <title>Genomic signatures of local adaptation to the degree of environmental predictability in rotifers.</title>
        <authorList>
            <person name="Franch-Gras L."/>
            <person name="Hahn C."/>
            <person name="Garcia-Roger E.M."/>
            <person name="Carmona M.J."/>
            <person name="Serra M."/>
            <person name="Gomez A."/>
        </authorList>
    </citation>
    <scope>NUCLEOTIDE SEQUENCE [LARGE SCALE GENOMIC DNA]</scope>
    <source>
        <strain evidence="3">HYR1</strain>
    </source>
</reference>
<evidence type="ECO:0000259" key="2">
    <source>
        <dbReference type="PROSITE" id="PS50882"/>
    </source>
</evidence>
<dbReference type="GO" id="GO:0005737">
    <property type="term" value="C:cytoplasm"/>
    <property type="evidence" value="ECO:0007669"/>
    <property type="project" value="TreeGrafter"/>
</dbReference>
<dbReference type="PROSITE" id="PS50882">
    <property type="entry name" value="YTH"/>
    <property type="match status" value="1"/>
</dbReference>
<comment type="caution">
    <text evidence="3">The sequence shown here is derived from an EMBL/GenBank/DDBJ whole genome shotgun (WGS) entry which is preliminary data.</text>
</comment>
<organism evidence="3 4">
    <name type="scientific">Brachionus plicatilis</name>
    <name type="common">Marine rotifer</name>
    <name type="synonym">Brachionus muelleri</name>
    <dbReference type="NCBI Taxonomy" id="10195"/>
    <lineage>
        <taxon>Eukaryota</taxon>
        <taxon>Metazoa</taxon>
        <taxon>Spiralia</taxon>
        <taxon>Gnathifera</taxon>
        <taxon>Rotifera</taxon>
        <taxon>Eurotatoria</taxon>
        <taxon>Monogononta</taxon>
        <taxon>Pseudotrocha</taxon>
        <taxon>Ploima</taxon>
        <taxon>Brachionidae</taxon>
        <taxon>Brachionus</taxon>
    </lineage>
</organism>
<evidence type="ECO:0000256" key="1">
    <source>
        <dbReference type="SAM" id="MobiDB-lite"/>
    </source>
</evidence>
<dbReference type="GO" id="GO:0061157">
    <property type="term" value="P:mRNA destabilization"/>
    <property type="evidence" value="ECO:0007669"/>
    <property type="project" value="TreeGrafter"/>
</dbReference>
<dbReference type="CDD" id="cd21134">
    <property type="entry name" value="YTH"/>
    <property type="match status" value="1"/>
</dbReference>
<dbReference type="PANTHER" id="PTHR12357:SF89">
    <property type="entry name" value="YTH DOMAIN-CONTAINING FAMILY PROTEIN"/>
    <property type="match status" value="1"/>
</dbReference>
<dbReference type="AlphaFoldDB" id="A0A3M7QHZ8"/>
<evidence type="ECO:0000313" key="3">
    <source>
        <dbReference type="EMBL" id="RNA10919.1"/>
    </source>
</evidence>
<feature type="compositionally biased region" description="Polar residues" evidence="1">
    <location>
        <begin position="1"/>
        <end position="11"/>
    </location>
</feature>
<dbReference type="InterPro" id="IPR007275">
    <property type="entry name" value="YTH_domain"/>
</dbReference>
<dbReference type="OrthoDB" id="306690at2759"/>
<dbReference type="Gene3D" id="3.10.590.10">
    <property type="entry name" value="ph1033 like domains"/>
    <property type="match status" value="1"/>
</dbReference>
<dbReference type="PANTHER" id="PTHR12357">
    <property type="entry name" value="YTH YT521-B HOMOLOGY DOMAIN-CONTAINING"/>
    <property type="match status" value="1"/>
</dbReference>
<dbReference type="InterPro" id="IPR045168">
    <property type="entry name" value="YTH_prot"/>
</dbReference>
<accession>A0A3M7QHZ8</accession>
<dbReference type="Proteomes" id="UP000276133">
    <property type="component" value="Unassembled WGS sequence"/>
</dbReference>
<feature type="region of interest" description="Disordered" evidence="1">
    <location>
        <begin position="1"/>
        <end position="26"/>
    </location>
</feature>
<sequence>MNNNEKLMSDQSNKEEISNAELPKLSQTETVETHPINYMQSPMCYLVPPYRFVPPQYNNQFYMYYRNGNNFWNNQNLVYNENNYPVNDIQYFQADQFGNRSNRKNFKQSKKTFQNRKFTLNPENTNASNQFNNLPMPAQFENNQTLQKDNQNFNNFLPNYQYHLSYQQNPIYNQFVPAQLASNFNNLNISQNYFYNNLNDNANSYSWNQNDFKFNGEIEGAKESRFFVIKSYSVDHVKHSVKNGIWCSTVNGNQKLNQAFSECSETKYGSVYLFFSVNGSGLFCGMAEMTTEVDFETKLDLWAQDKWKGKFCLNWIFVKDIPNRELKHIFLPNNENKPVTKSRDTQEILFDQAFEMVNIFRTYPSGSSLIYLNDLNNSIENNANEHVNQTTPASHRKPSEKNS</sequence>
<gene>
    <name evidence="3" type="ORF">BpHYR1_043330</name>
</gene>
<dbReference type="Pfam" id="PF04146">
    <property type="entry name" value="YTH"/>
    <property type="match status" value="1"/>
</dbReference>
<dbReference type="GO" id="GO:0003729">
    <property type="term" value="F:mRNA binding"/>
    <property type="evidence" value="ECO:0007669"/>
    <property type="project" value="TreeGrafter"/>
</dbReference>
<dbReference type="EMBL" id="REGN01006095">
    <property type="protein sequence ID" value="RNA10919.1"/>
    <property type="molecule type" value="Genomic_DNA"/>
</dbReference>
<evidence type="ECO:0000313" key="4">
    <source>
        <dbReference type="Proteomes" id="UP000276133"/>
    </source>
</evidence>
<name>A0A3M7QHZ8_BRAPC</name>
<feature type="domain" description="YTH" evidence="2">
    <location>
        <begin position="224"/>
        <end position="360"/>
    </location>
</feature>